<keyword evidence="1 2" id="KW-0597">Phosphoprotein</keyword>
<feature type="domain" description="HTH LytTR-type" evidence="4">
    <location>
        <begin position="161"/>
        <end position="259"/>
    </location>
</feature>
<sequence length="260" mass="29805">MEKEKVQILVIEDEAILAMDLSDTLEEEGYYVIGIANNGRKALDLFKNQRVDLVICDIQLKGDWDGIETISQIQALRPVPVIYTTALSDKKTLERAKHTFPSAYLTKPIITSNLRIAIELALFNFSSKQQVAVQDEGTELNGILEKDAPSRETILRIDNLIFIKHNYQFVKILLNDILLLEADGAYTTIVTNDRKYAIRLTISTLLERLNEPHLIRVHRSFAVHIKKVEGFSDREITIGKHTVPLGRQYKQTFIQQFQIW</sequence>
<dbReference type="Pfam" id="PF04397">
    <property type="entry name" value="LytTR"/>
    <property type="match status" value="1"/>
</dbReference>
<organism evidence="5 6">
    <name type="scientific">Larkinella insperata</name>
    <dbReference type="NCBI Taxonomy" id="332158"/>
    <lineage>
        <taxon>Bacteria</taxon>
        <taxon>Pseudomonadati</taxon>
        <taxon>Bacteroidota</taxon>
        <taxon>Cytophagia</taxon>
        <taxon>Cytophagales</taxon>
        <taxon>Spirosomataceae</taxon>
        <taxon>Larkinella</taxon>
    </lineage>
</organism>
<accession>A0ABW3QCI4</accession>
<evidence type="ECO:0000313" key="5">
    <source>
        <dbReference type="EMBL" id="MFD1142710.1"/>
    </source>
</evidence>
<dbReference type="PROSITE" id="PS50110">
    <property type="entry name" value="RESPONSE_REGULATORY"/>
    <property type="match status" value="1"/>
</dbReference>
<dbReference type="InterPro" id="IPR050595">
    <property type="entry name" value="Bact_response_regulator"/>
</dbReference>
<dbReference type="Gene3D" id="2.40.50.1020">
    <property type="entry name" value="LytTr DNA-binding domain"/>
    <property type="match status" value="1"/>
</dbReference>
<dbReference type="PANTHER" id="PTHR44591">
    <property type="entry name" value="STRESS RESPONSE REGULATOR PROTEIN 1"/>
    <property type="match status" value="1"/>
</dbReference>
<evidence type="ECO:0000313" key="6">
    <source>
        <dbReference type="Proteomes" id="UP001597116"/>
    </source>
</evidence>
<dbReference type="SUPFAM" id="SSF52172">
    <property type="entry name" value="CheY-like"/>
    <property type="match status" value="1"/>
</dbReference>
<evidence type="ECO:0000256" key="1">
    <source>
        <dbReference type="ARBA" id="ARBA00022553"/>
    </source>
</evidence>
<dbReference type="EMBL" id="JBHTLP010000008">
    <property type="protein sequence ID" value="MFD1142710.1"/>
    <property type="molecule type" value="Genomic_DNA"/>
</dbReference>
<reference evidence="6" key="1">
    <citation type="journal article" date="2019" name="Int. J. Syst. Evol. Microbiol.">
        <title>The Global Catalogue of Microorganisms (GCM) 10K type strain sequencing project: providing services to taxonomists for standard genome sequencing and annotation.</title>
        <authorList>
            <consortium name="The Broad Institute Genomics Platform"/>
            <consortium name="The Broad Institute Genome Sequencing Center for Infectious Disease"/>
            <person name="Wu L."/>
            <person name="Ma J."/>
        </authorList>
    </citation>
    <scope>NUCLEOTIDE SEQUENCE [LARGE SCALE GENOMIC DNA]</scope>
    <source>
        <strain evidence="6">CCUG 55608</strain>
    </source>
</reference>
<gene>
    <name evidence="5" type="ORF">ACFQ4C_16405</name>
</gene>
<dbReference type="InterPro" id="IPR007492">
    <property type="entry name" value="LytTR_DNA-bd_dom"/>
</dbReference>
<evidence type="ECO:0000259" key="4">
    <source>
        <dbReference type="PROSITE" id="PS50930"/>
    </source>
</evidence>
<dbReference type="SMART" id="SM00448">
    <property type="entry name" value="REC"/>
    <property type="match status" value="1"/>
</dbReference>
<name>A0ABW3QCI4_9BACT</name>
<dbReference type="InterPro" id="IPR011006">
    <property type="entry name" value="CheY-like_superfamily"/>
</dbReference>
<proteinExistence type="predicted"/>
<dbReference type="CDD" id="cd17534">
    <property type="entry name" value="REC_DC-like"/>
    <property type="match status" value="1"/>
</dbReference>
<evidence type="ECO:0000256" key="2">
    <source>
        <dbReference type="PROSITE-ProRule" id="PRU00169"/>
    </source>
</evidence>
<dbReference type="RefSeq" id="WP_265993199.1">
    <property type="nucleotide sequence ID" value="NZ_CP110973.1"/>
</dbReference>
<dbReference type="PROSITE" id="PS50930">
    <property type="entry name" value="HTH_LYTTR"/>
    <property type="match status" value="1"/>
</dbReference>
<evidence type="ECO:0000259" key="3">
    <source>
        <dbReference type="PROSITE" id="PS50110"/>
    </source>
</evidence>
<dbReference type="InterPro" id="IPR001789">
    <property type="entry name" value="Sig_transdc_resp-reg_receiver"/>
</dbReference>
<comment type="caution">
    <text evidence="5">The sequence shown here is derived from an EMBL/GenBank/DDBJ whole genome shotgun (WGS) entry which is preliminary data.</text>
</comment>
<dbReference type="PANTHER" id="PTHR44591:SF3">
    <property type="entry name" value="RESPONSE REGULATORY DOMAIN-CONTAINING PROTEIN"/>
    <property type="match status" value="1"/>
</dbReference>
<dbReference type="Pfam" id="PF00072">
    <property type="entry name" value="Response_reg"/>
    <property type="match status" value="1"/>
</dbReference>
<dbReference type="Gene3D" id="3.40.50.2300">
    <property type="match status" value="1"/>
</dbReference>
<feature type="domain" description="Response regulatory" evidence="3">
    <location>
        <begin position="7"/>
        <end position="122"/>
    </location>
</feature>
<dbReference type="Proteomes" id="UP001597116">
    <property type="component" value="Unassembled WGS sequence"/>
</dbReference>
<protein>
    <submittedName>
        <fullName evidence="5">Response regulator</fullName>
    </submittedName>
</protein>
<dbReference type="SMART" id="SM00850">
    <property type="entry name" value="LytTR"/>
    <property type="match status" value="1"/>
</dbReference>
<keyword evidence="6" id="KW-1185">Reference proteome</keyword>
<feature type="modified residue" description="4-aspartylphosphate" evidence="2">
    <location>
        <position position="57"/>
    </location>
</feature>